<dbReference type="GO" id="GO:0001786">
    <property type="term" value="F:phosphatidylserine binding"/>
    <property type="evidence" value="ECO:0007669"/>
    <property type="project" value="TreeGrafter"/>
</dbReference>
<dbReference type="PANTHER" id="PTHR10024">
    <property type="entry name" value="SYNAPTOTAGMIN"/>
    <property type="match status" value="1"/>
</dbReference>
<dbReference type="GO" id="GO:0070382">
    <property type="term" value="C:exocytic vesicle"/>
    <property type="evidence" value="ECO:0007669"/>
    <property type="project" value="TreeGrafter"/>
</dbReference>
<dbReference type="SMART" id="SM00239">
    <property type="entry name" value="C2"/>
    <property type="match status" value="2"/>
</dbReference>
<dbReference type="InterPro" id="IPR035892">
    <property type="entry name" value="C2_domain_sf"/>
</dbReference>
<reference evidence="4 5" key="1">
    <citation type="submission" date="2024-03" db="EMBL/GenBank/DDBJ databases">
        <title>The genome assembly and annotation of the cricket Gryllus longicercus Weissman &amp; Gray.</title>
        <authorList>
            <person name="Szrajer S."/>
            <person name="Gray D."/>
            <person name="Ylla G."/>
        </authorList>
    </citation>
    <scope>NUCLEOTIDE SEQUENCE [LARGE SCALE GENOMIC DNA]</scope>
    <source>
        <strain evidence="4">DAG 2021-001</strain>
        <tissue evidence="4">Whole body minus gut</tissue>
    </source>
</reference>
<proteinExistence type="predicted"/>
<dbReference type="GO" id="GO:0017156">
    <property type="term" value="P:calcium-ion regulated exocytosis"/>
    <property type="evidence" value="ECO:0007669"/>
    <property type="project" value="TreeGrafter"/>
</dbReference>
<evidence type="ECO:0000259" key="3">
    <source>
        <dbReference type="PROSITE" id="PS50004"/>
    </source>
</evidence>
<feature type="transmembrane region" description="Helical" evidence="2">
    <location>
        <begin position="12"/>
        <end position="42"/>
    </location>
</feature>
<gene>
    <name evidence="4" type="ORF">R5R35_003273</name>
</gene>
<feature type="region of interest" description="Disordered" evidence="1">
    <location>
        <begin position="404"/>
        <end position="427"/>
    </location>
</feature>
<dbReference type="GO" id="GO:0000149">
    <property type="term" value="F:SNARE binding"/>
    <property type="evidence" value="ECO:0007669"/>
    <property type="project" value="TreeGrafter"/>
</dbReference>
<evidence type="ECO:0000256" key="2">
    <source>
        <dbReference type="SAM" id="Phobius"/>
    </source>
</evidence>
<protein>
    <recommendedName>
        <fullName evidence="3">C2 domain-containing protein</fullName>
    </recommendedName>
</protein>
<keyword evidence="2" id="KW-1133">Transmembrane helix</keyword>
<dbReference type="CDD" id="cd00276">
    <property type="entry name" value="C2B_Synaptotagmin"/>
    <property type="match status" value="1"/>
</dbReference>
<dbReference type="AlphaFoldDB" id="A0AAN9VN39"/>
<sequence>MVLVLSVWGKVAAMGIAALVVVFVLLVVVCFVGPGCWGYEWLNAEEERERRRRRLMATVSGGDFMKLSMMKRPDSNYYDTVGSASSLLGRMESRDSTYSSMSEGTDRSSFRSTATSVGSSDAGATAMSPVEVARAAATAETSPPAAVAAEEAERAAGPPQLHLTLQFVGGEERSALGRLLIGIKGASRLPAREYPGGLEPYVALTVMRCSWPLHRRAGAPLHRLRTRALRHTRDPRFDQTFALDARRHEIRDWSLRVTALDQDRHGNPTELCYVDVSLRDVKTLMRGEEAVLNLPLQISDKEAGEVLVGLSFLPTAQRLSVSVLRAARLRYLQVANSLADFHPYVRVIQLHGSTGRSVRRKKTTARPGCDAPDFNETLTFDLSAPQLETAVFLVLLCSRAPAPAPAPTGPAPAPAESKGATPAVAPPRDRCLGKVALGRGVGSRHARHHWLAVMQSPRSVHSAWHPIK</sequence>
<dbReference type="GO" id="GO:0005509">
    <property type="term" value="F:calcium ion binding"/>
    <property type="evidence" value="ECO:0007669"/>
    <property type="project" value="TreeGrafter"/>
</dbReference>
<dbReference type="GO" id="GO:0005544">
    <property type="term" value="F:calcium-dependent phospholipid binding"/>
    <property type="evidence" value="ECO:0007669"/>
    <property type="project" value="TreeGrafter"/>
</dbReference>
<dbReference type="GO" id="GO:0030276">
    <property type="term" value="F:clathrin binding"/>
    <property type="evidence" value="ECO:0007669"/>
    <property type="project" value="TreeGrafter"/>
</dbReference>
<dbReference type="Pfam" id="PF00168">
    <property type="entry name" value="C2"/>
    <property type="match status" value="2"/>
</dbReference>
<evidence type="ECO:0000256" key="1">
    <source>
        <dbReference type="SAM" id="MobiDB-lite"/>
    </source>
</evidence>
<evidence type="ECO:0000313" key="5">
    <source>
        <dbReference type="Proteomes" id="UP001378592"/>
    </source>
</evidence>
<feature type="region of interest" description="Disordered" evidence="1">
    <location>
        <begin position="95"/>
        <end position="125"/>
    </location>
</feature>
<comment type="caution">
    <text evidence="4">The sequence shown here is derived from an EMBL/GenBank/DDBJ whole genome shotgun (WGS) entry which is preliminary data.</text>
</comment>
<dbReference type="PROSITE" id="PS50004">
    <property type="entry name" value="C2"/>
    <property type="match status" value="1"/>
</dbReference>
<feature type="compositionally biased region" description="Polar residues" evidence="1">
    <location>
        <begin position="110"/>
        <end position="119"/>
    </location>
</feature>
<organism evidence="4 5">
    <name type="scientific">Gryllus longicercus</name>
    <dbReference type="NCBI Taxonomy" id="2509291"/>
    <lineage>
        <taxon>Eukaryota</taxon>
        <taxon>Metazoa</taxon>
        <taxon>Ecdysozoa</taxon>
        <taxon>Arthropoda</taxon>
        <taxon>Hexapoda</taxon>
        <taxon>Insecta</taxon>
        <taxon>Pterygota</taxon>
        <taxon>Neoptera</taxon>
        <taxon>Polyneoptera</taxon>
        <taxon>Orthoptera</taxon>
        <taxon>Ensifera</taxon>
        <taxon>Gryllidea</taxon>
        <taxon>Grylloidea</taxon>
        <taxon>Gryllidae</taxon>
        <taxon>Gryllinae</taxon>
        <taxon>Gryllus</taxon>
    </lineage>
</organism>
<feature type="domain" description="C2" evidence="3">
    <location>
        <begin position="157"/>
        <end position="294"/>
    </location>
</feature>
<dbReference type="InterPro" id="IPR000008">
    <property type="entry name" value="C2_dom"/>
</dbReference>
<feature type="compositionally biased region" description="Pro residues" evidence="1">
    <location>
        <begin position="404"/>
        <end position="413"/>
    </location>
</feature>
<keyword evidence="2" id="KW-0812">Transmembrane</keyword>
<keyword evidence="2" id="KW-0472">Membrane</keyword>
<dbReference type="SUPFAM" id="SSF49562">
    <property type="entry name" value="C2 domain (Calcium/lipid-binding domain, CaLB)"/>
    <property type="match status" value="2"/>
</dbReference>
<accession>A0AAN9VN39</accession>
<evidence type="ECO:0000313" key="4">
    <source>
        <dbReference type="EMBL" id="KAK7866346.1"/>
    </source>
</evidence>
<dbReference type="Gene3D" id="2.60.40.150">
    <property type="entry name" value="C2 domain"/>
    <property type="match status" value="2"/>
</dbReference>
<name>A0AAN9VN39_9ORTH</name>
<dbReference type="GO" id="GO:0005886">
    <property type="term" value="C:plasma membrane"/>
    <property type="evidence" value="ECO:0007669"/>
    <property type="project" value="TreeGrafter"/>
</dbReference>
<dbReference type="EMBL" id="JAZDUA010000149">
    <property type="protein sequence ID" value="KAK7866346.1"/>
    <property type="molecule type" value="Genomic_DNA"/>
</dbReference>
<dbReference type="Proteomes" id="UP001378592">
    <property type="component" value="Unassembled WGS sequence"/>
</dbReference>
<keyword evidence="5" id="KW-1185">Reference proteome</keyword>